<dbReference type="PROSITE" id="PS50294">
    <property type="entry name" value="WD_REPEATS_REGION"/>
    <property type="match status" value="3"/>
</dbReference>
<organism evidence="6 7">
    <name type="scientific">Galendromus occidentalis</name>
    <name type="common">western predatory mite</name>
    <dbReference type="NCBI Taxonomy" id="34638"/>
    <lineage>
        <taxon>Eukaryota</taxon>
        <taxon>Metazoa</taxon>
        <taxon>Ecdysozoa</taxon>
        <taxon>Arthropoda</taxon>
        <taxon>Chelicerata</taxon>
        <taxon>Arachnida</taxon>
        <taxon>Acari</taxon>
        <taxon>Parasitiformes</taxon>
        <taxon>Mesostigmata</taxon>
        <taxon>Gamasina</taxon>
        <taxon>Phytoseioidea</taxon>
        <taxon>Phytoseiidae</taxon>
        <taxon>Typhlodrominae</taxon>
        <taxon>Galendromus</taxon>
    </lineage>
</organism>
<dbReference type="GeneID" id="100901740"/>
<reference evidence="7" key="1">
    <citation type="submission" date="2025-08" db="UniProtKB">
        <authorList>
            <consortium name="RefSeq"/>
        </authorList>
    </citation>
    <scope>IDENTIFICATION</scope>
</reference>
<dbReference type="AlphaFoldDB" id="A0AAJ6VZT6"/>
<dbReference type="PRINTS" id="PR00320">
    <property type="entry name" value="GPROTEINBRPT"/>
</dbReference>
<dbReference type="CTD" id="36150"/>
<dbReference type="PROSITE" id="PS50082">
    <property type="entry name" value="WD_REPEATS_2"/>
    <property type="match status" value="3"/>
</dbReference>
<feature type="compositionally biased region" description="Acidic residues" evidence="5">
    <location>
        <begin position="42"/>
        <end position="57"/>
    </location>
</feature>
<keyword evidence="2 4" id="KW-0853">WD repeat</keyword>
<feature type="repeat" description="WD" evidence="4">
    <location>
        <begin position="262"/>
        <end position="304"/>
    </location>
</feature>
<keyword evidence="3" id="KW-0677">Repeat</keyword>
<dbReference type="InterPro" id="IPR044285">
    <property type="entry name" value="PWP1"/>
</dbReference>
<keyword evidence="1" id="KW-0597">Phosphoprotein</keyword>
<evidence type="ECO:0000256" key="3">
    <source>
        <dbReference type="ARBA" id="ARBA00022737"/>
    </source>
</evidence>
<protein>
    <submittedName>
        <fullName evidence="7">Periodic tryptophan protein 1 homolog</fullName>
    </submittedName>
</protein>
<evidence type="ECO:0000256" key="2">
    <source>
        <dbReference type="ARBA" id="ARBA00022574"/>
    </source>
</evidence>
<evidence type="ECO:0000256" key="5">
    <source>
        <dbReference type="SAM" id="MobiDB-lite"/>
    </source>
</evidence>
<dbReference type="SMART" id="SM00320">
    <property type="entry name" value="WD40"/>
    <property type="match status" value="4"/>
</dbReference>
<dbReference type="InterPro" id="IPR019775">
    <property type="entry name" value="WD40_repeat_CS"/>
</dbReference>
<accession>A0AAJ6VZT6</accession>
<gene>
    <name evidence="7" type="primary">LOC100901740</name>
</gene>
<sequence>MTTAGLNFISSICWVKQGAAMNVPHKVKLRKEEIQKFLNDPNFDENSGDEEVDDEQQDVEKKYNMDDYDNEDVDTVGAQLAGLACFASSSEDPNLKDDVDSSDSEDEKEAFHLQDTDNLIVIGRVDDDCAALEVYVYNESEGDMYVHHDAILPAYPICMEWLNYHVGEQDGTTGNYIAVGDVGPVISIWNLDVVDLLEPSMKLGKKEKKKKKSKPRVKGFGHTDSVISLHWNRLERHILASGSADKSVLLWDLNTAKPTVTISEHTDRVQGVRFHPFEAPSLLSASADGTVKLWDVRETKSSCRSWDVGNEVESVLWDHFSPFHFFAASEPGSIFAFDVRQASTPVFTVCAHQKSISCMSLSSHCPGLMVTAGEDQLIKVWDVEDKTNPKFILEHALDIGRLLSLECAVDQPFVIAIGGDEGENNFVTFDLMKKFPAQMEAFKGRRLMKVVDTVENKKTSITVDAARDDDEGMDSDNEEE</sequence>
<dbReference type="Proteomes" id="UP000694867">
    <property type="component" value="Unplaced"/>
</dbReference>
<dbReference type="KEGG" id="goe:100901740"/>
<proteinExistence type="predicted"/>
<dbReference type="PANTHER" id="PTHR14091">
    <property type="entry name" value="PERIODIC TRYPTOPHAN PROTEIN 1"/>
    <property type="match status" value="1"/>
</dbReference>
<dbReference type="SUPFAM" id="SSF50978">
    <property type="entry name" value="WD40 repeat-like"/>
    <property type="match status" value="1"/>
</dbReference>
<evidence type="ECO:0000256" key="4">
    <source>
        <dbReference type="PROSITE-ProRule" id="PRU00221"/>
    </source>
</evidence>
<feature type="region of interest" description="Disordered" evidence="5">
    <location>
        <begin position="38"/>
        <end position="57"/>
    </location>
</feature>
<feature type="repeat" description="WD" evidence="4">
    <location>
        <begin position="349"/>
        <end position="391"/>
    </location>
</feature>
<dbReference type="RefSeq" id="XP_003746120.1">
    <property type="nucleotide sequence ID" value="XM_003746072.1"/>
</dbReference>
<dbReference type="PANTHER" id="PTHR14091:SF0">
    <property type="entry name" value="PERIODIC TRYPTOPHAN PROTEIN 1 HOMOLOG"/>
    <property type="match status" value="1"/>
</dbReference>
<dbReference type="Pfam" id="PF00400">
    <property type="entry name" value="WD40"/>
    <property type="match status" value="3"/>
</dbReference>
<dbReference type="Gene3D" id="2.130.10.10">
    <property type="entry name" value="YVTN repeat-like/Quinoprotein amine dehydrogenase"/>
    <property type="match status" value="1"/>
</dbReference>
<dbReference type="PROSITE" id="PS00678">
    <property type="entry name" value="WD_REPEATS_1"/>
    <property type="match status" value="3"/>
</dbReference>
<dbReference type="GO" id="GO:0005634">
    <property type="term" value="C:nucleus"/>
    <property type="evidence" value="ECO:0007669"/>
    <property type="project" value="TreeGrafter"/>
</dbReference>
<evidence type="ECO:0000313" key="6">
    <source>
        <dbReference type="Proteomes" id="UP000694867"/>
    </source>
</evidence>
<dbReference type="GO" id="GO:0006364">
    <property type="term" value="P:rRNA processing"/>
    <property type="evidence" value="ECO:0007669"/>
    <property type="project" value="InterPro"/>
</dbReference>
<dbReference type="InterPro" id="IPR015943">
    <property type="entry name" value="WD40/YVTN_repeat-like_dom_sf"/>
</dbReference>
<dbReference type="InterPro" id="IPR001680">
    <property type="entry name" value="WD40_rpt"/>
</dbReference>
<dbReference type="InterPro" id="IPR020472">
    <property type="entry name" value="WD40_PAC1"/>
</dbReference>
<dbReference type="InterPro" id="IPR036322">
    <property type="entry name" value="WD40_repeat_dom_sf"/>
</dbReference>
<evidence type="ECO:0000313" key="7">
    <source>
        <dbReference type="RefSeq" id="XP_003746120.1"/>
    </source>
</evidence>
<feature type="repeat" description="WD" evidence="4">
    <location>
        <begin position="219"/>
        <end position="261"/>
    </location>
</feature>
<name>A0AAJ6VZT6_9ACAR</name>
<keyword evidence="6" id="KW-1185">Reference proteome</keyword>
<evidence type="ECO:0000256" key="1">
    <source>
        <dbReference type="ARBA" id="ARBA00022553"/>
    </source>
</evidence>